<dbReference type="PANTHER" id="PTHR15496:SF2">
    <property type="entry name" value="GENERAL TRANSCRIPTION FACTOR 3C POLYPEPTIDE 4"/>
    <property type="match status" value="1"/>
</dbReference>
<feature type="domain" description="Transcription factor IIIC 90kDa subunit N-terminal" evidence="1">
    <location>
        <begin position="24"/>
        <end position="232"/>
    </location>
</feature>
<name>A0AAQ4DED6_AMBAM</name>
<comment type="caution">
    <text evidence="2">The sequence shown here is derived from an EMBL/GenBank/DDBJ whole genome shotgun (WGS) entry which is preliminary data.</text>
</comment>
<dbReference type="GO" id="GO:0006384">
    <property type="term" value="P:transcription initiation at RNA polymerase III promoter"/>
    <property type="evidence" value="ECO:0007669"/>
    <property type="project" value="InterPro"/>
</dbReference>
<dbReference type="Pfam" id="PF12657">
    <property type="entry name" value="TFIIIC_delta"/>
    <property type="match status" value="1"/>
</dbReference>
<sequence length="257" mass="28580">MEIYEPAYVTNFSGAANCTSAVSWSADNKLCAITNEAVRILVSPSSPSEGGYPHQLSKACIDNPDKPFDVASTPYDRLLQDLDIDCRHSLMLDPTLAPDGANASLHKTYHRALWSPVHLGGQKRCLLATLTRDHRIQVWHECVEGYWNSLAEPSAALLEKAKKEWAPPRARENEKPATNASRVFDLLKERSYSVATLEITWSHLIKGDDAESFCLLVGVTRGGSLLFWKVPTLVSGERLSFPATSWTHGMIYFCQVF</sequence>
<dbReference type="PANTHER" id="PTHR15496">
    <property type="entry name" value="GENERAL TRANSCRIPTION FACTOR 3C POLYPEPTIDE 4 FAMILY"/>
    <property type="match status" value="1"/>
</dbReference>
<dbReference type="GO" id="GO:0004402">
    <property type="term" value="F:histone acetyltransferase activity"/>
    <property type="evidence" value="ECO:0007669"/>
    <property type="project" value="InterPro"/>
</dbReference>
<proteinExistence type="predicted"/>
<reference evidence="2 3" key="1">
    <citation type="journal article" date="2023" name="Arcadia Sci">
        <title>De novo assembly of a long-read Amblyomma americanum tick genome.</title>
        <authorList>
            <person name="Chou S."/>
            <person name="Poskanzer K.E."/>
            <person name="Rollins M."/>
            <person name="Thuy-Boun P.S."/>
        </authorList>
    </citation>
    <scope>NUCLEOTIDE SEQUENCE [LARGE SCALE GENOMIC DNA]</scope>
    <source>
        <strain evidence="2">F_SG_1</strain>
        <tissue evidence="2">Salivary glands</tissue>
    </source>
</reference>
<organism evidence="2 3">
    <name type="scientific">Amblyomma americanum</name>
    <name type="common">Lone star tick</name>
    <dbReference type="NCBI Taxonomy" id="6943"/>
    <lineage>
        <taxon>Eukaryota</taxon>
        <taxon>Metazoa</taxon>
        <taxon>Ecdysozoa</taxon>
        <taxon>Arthropoda</taxon>
        <taxon>Chelicerata</taxon>
        <taxon>Arachnida</taxon>
        <taxon>Acari</taxon>
        <taxon>Parasitiformes</taxon>
        <taxon>Ixodida</taxon>
        <taxon>Ixodoidea</taxon>
        <taxon>Ixodidae</taxon>
        <taxon>Amblyomminae</taxon>
        <taxon>Amblyomma</taxon>
    </lineage>
</organism>
<protein>
    <recommendedName>
        <fullName evidence="1">Transcription factor IIIC 90kDa subunit N-terminal domain-containing protein</fullName>
    </recommendedName>
</protein>
<gene>
    <name evidence="2" type="ORF">V5799_027907</name>
</gene>
<dbReference type="EMBL" id="JARKHS020031850">
    <property type="protein sequence ID" value="KAK8760826.1"/>
    <property type="molecule type" value="Genomic_DNA"/>
</dbReference>
<evidence type="ECO:0000313" key="3">
    <source>
        <dbReference type="Proteomes" id="UP001321473"/>
    </source>
</evidence>
<dbReference type="GO" id="GO:0000127">
    <property type="term" value="C:transcription factor TFIIIC complex"/>
    <property type="evidence" value="ECO:0007669"/>
    <property type="project" value="InterPro"/>
</dbReference>
<dbReference type="AlphaFoldDB" id="A0AAQ4DED6"/>
<keyword evidence="3" id="KW-1185">Reference proteome</keyword>
<dbReference type="Proteomes" id="UP001321473">
    <property type="component" value="Unassembled WGS sequence"/>
</dbReference>
<evidence type="ECO:0000313" key="2">
    <source>
        <dbReference type="EMBL" id="KAK8760826.1"/>
    </source>
</evidence>
<evidence type="ECO:0000259" key="1">
    <source>
        <dbReference type="Pfam" id="PF12657"/>
    </source>
</evidence>
<dbReference type="InterPro" id="IPR024761">
    <property type="entry name" value="TFIIIC_delta_N"/>
</dbReference>
<dbReference type="InterPro" id="IPR044230">
    <property type="entry name" value="GTF3C4"/>
</dbReference>
<accession>A0AAQ4DED6</accession>